<keyword evidence="1" id="KW-0067">ATP-binding</keyword>
<dbReference type="GO" id="GO:0005524">
    <property type="term" value="F:ATP binding"/>
    <property type="evidence" value="ECO:0007669"/>
    <property type="project" value="UniProtKB-UniRule"/>
</dbReference>
<comment type="caution">
    <text evidence="3">The sequence shown here is derived from an EMBL/GenBank/DDBJ whole genome shotgun (WGS) entry which is preliminary data.</text>
</comment>
<dbReference type="InterPro" id="IPR003806">
    <property type="entry name" value="ATP-grasp_PylC-type"/>
</dbReference>
<dbReference type="GO" id="GO:0046872">
    <property type="term" value="F:metal ion binding"/>
    <property type="evidence" value="ECO:0007669"/>
    <property type="project" value="InterPro"/>
</dbReference>
<dbReference type="PANTHER" id="PTHR21621:SF0">
    <property type="entry name" value="BETA-CITRYLGLUTAMATE SYNTHASE B-RELATED"/>
    <property type="match status" value="1"/>
</dbReference>
<evidence type="ECO:0000259" key="2">
    <source>
        <dbReference type="PROSITE" id="PS50975"/>
    </source>
</evidence>
<dbReference type="Gene3D" id="3.30.470.20">
    <property type="entry name" value="ATP-grasp fold, B domain"/>
    <property type="match status" value="1"/>
</dbReference>
<name>A0A1F8EJC1_9BACT</name>
<dbReference type="EMBL" id="MGJD01000013">
    <property type="protein sequence ID" value="OGN00903.1"/>
    <property type="molecule type" value="Genomic_DNA"/>
</dbReference>
<protein>
    <recommendedName>
        <fullName evidence="2">ATP-grasp domain-containing protein</fullName>
    </recommendedName>
</protein>
<dbReference type="PANTHER" id="PTHR21621">
    <property type="entry name" value="RIBOSOMAL PROTEIN S6 MODIFICATION PROTEIN"/>
    <property type="match status" value="1"/>
</dbReference>
<evidence type="ECO:0000313" key="4">
    <source>
        <dbReference type="Proteomes" id="UP000177117"/>
    </source>
</evidence>
<dbReference type="Proteomes" id="UP000177117">
    <property type="component" value="Unassembled WGS sequence"/>
</dbReference>
<dbReference type="Gene3D" id="3.40.50.20">
    <property type="match status" value="1"/>
</dbReference>
<dbReference type="AlphaFoldDB" id="A0A1F8EJC1"/>
<sequence>MIKALVTACGGDIGQGVIKSLRMSGEKIRVIGTEITADNCGLFMADKGYILEPVLKNEKRYLKQLVAICNEERVDIVFVCFEAEQSAIASAINILNKKTGAYFVVQSKKTLDICQEDKSLTYAFLSKRGIRVPETYTTKKMAEILIKKYGWPIILKPRQSSGSRDVHIIRTRKELDILWDKIDKPLIQEYINNGQDDEYTVGVFLNKDSEALGAIAMLRKLKLGMTWHAIVNHYPDIEEIAGKTAESVGAIGPCNIQIRRDRNNKPCVIEINARISSTTVFRAKLGFNEALASIDYFLKGKIPKLSHRPAVIMRTFGEYIVPLDKYLKIKSKNITNANEKYETN</sequence>
<dbReference type="PROSITE" id="PS00867">
    <property type="entry name" value="CPSASE_2"/>
    <property type="match status" value="1"/>
</dbReference>
<reference evidence="3 4" key="1">
    <citation type="journal article" date="2016" name="Nat. Commun.">
        <title>Thousands of microbial genomes shed light on interconnected biogeochemical processes in an aquifer system.</title>
        <authorList>
            <person name="Anantharaman K."/>
            <person name="Brown C.T."/>
            <person name="Hug L.A."/>
            <person name="Sharon I."/>
            <person name="Castelle C.J."/>
            <person name="Probst A.J."/>
            <person name="Thomas B.C."/>
            <person name="Singh A."/>
            <person name="Wilkins M.J."/>
            <person name="Karaoz U."/>
            <person name="Brodie E.L."/>
            <person name="Williams K.H."/>
            <person name="Hubbard S.S."/>
            <person name="Banfield J.F."/>
        </authorList>
    </citation>
    <scope>NUCLEOTIDE SEQUENCE [LARGE SCALE GENOMIC DNA]</scope>
</reference>
<proteinExistence type="predicted"/>
<organism evidence="3 4">
    <name type="scientific">Candidatus Yanofskybacteria bacterium RIFCSPHIGHO2_01_FULL_41_53</name>
    <dbReference type="NCBI Taxonomy" id="1802663"/>
    <lineage>
        <taxon>Bacteria</taxon>
        <taxon>Candidatus Yanofskyibacteriota</taxon>
    </lineage>
</organism>
<accession>A0A1F8EJC1</accession>
<dbReference type="InterPro" id="IPR013815">
    <property type="entry name" value="ATP_grasp_subdomain_1"/>
</dbReference>
<feature type="domain" description="ATP-grasp" evidence="2">
    <location>
        <begin position="122"/>
        <end position="298"/>
    </location>
</feature>
<evidence type="ECO:0000313" key="3">
    <source>
        <dbReference type="EMBL" id="OGN00903.1"/>
    </source>
</evidence>
<dbReference type="InterPro" id="IPR011761">
    <property type="entry name" value="ATP-grasp"/>
</dbReference>
<dbReference type="InterPro" id="IPR005479">
    <property type="entry name" value="CPAse_ATP-bd"/>
</dbReference>
<dbReference type="PROSITE" id="PS50975">
    <property type="entry name" value="ATP_GRASP"/>
    <property type="match status" value="1"/>
</dbReference>
<dbReference type="GO" id="GO:0005737">
    <property type="term" value="C:cytoplasm"/>
    <property type="evidence" value="ECO:0007669"/>
    <property type="project" value="TreeGrafter"/>
</dbReference>
<evidence type="ECO:0000256" key="1">
    <source>
        <dbReference type="PROSITE-ProRule" id="PRU00409"/>
    </source>
</evidence>
<dbReference type="Pfam" id="PF02655">
    <property type="entry name" value="ATP-grasp_3"/>
    <property type="match status" value="1"/>
</dbReference>
<gene>
    <name evidence="3" type="ORF">A2650_02050</name>
</gene>
<dbReference type="GO" id="GO:0018169">
    <property type="term" value="F:ribosomal S6-glutamic acid ligase activity"/>
    <property type="evidence" value="ECO:0007669"/>
    <property type="project" value="TreeGrafter"/>
</dbReference>
<dbReference type="SUPFAM" id="SSF56059">
    <property type="entry name" value="Glutathione synthetase ATP-binding domain-like"/>
    <property type="match status" value="1"/>
</dbReference>
<keyword evidence="1" id="KW-0547">Nucleotide-binding</keyword>
<dbReference type="Gene3D" id="3.30.1490.20">
    <property type="entry name" value="ATP-grasp fold, A domain"/>
    <property type="match status" value="1"/>
</dbReference>
<dbReference type="GO" id="GO:0009432">
    <property type="term" value="P:SOS response"/>
    <property type="evidence" value="ECO:0007669"/>
    <property type="project" value="TreeGrafter"/>
</dbReference>
<dbReference type="NCBIfam" id="NF009402">
    <property type="entry name" value="PRK12767.1-1"/>
    <property type="match status" value="1"/>
</dbReference>